<feature type="signal peptide" evidence="1">
    <location>
        <begin position="1"/>
        <end position="24"/>
    </location>
</feature>
<organism evidence="2 3">
    <name type="scientific">Umezawaea tangerina</name>
    <dbReference type="NCBI Taxonomy" id="84725"/>
    <lineage>
        <taxon>Bacteria</taxon>
        <taxon>Bacillati</taxon>
        <taxon>Actinomycetota</taxon>
        <taxon>Actinomycetes</taxon>
        <taxon>Pseudonocardiales</taxon>
        <taxon>Pseudonocardiaceae</taxon>
        <taxon>Umezawaea</taxon>
    </lineage>
</organism>
<dbReference type="RefSeq" id="WP_106191309.1">
    <property type="nucleotide sequence ID" value="NZ_PVTF01000009.1"/>
</dbReference>
<accession>A0A2T0SXU0</accession>
<evidence type="ECO:0008006" key="4">
    <source>
        <dbReference type="Google" id="ProtNLM"/>
    </source>
</evidence>
<name>A0A2T0SXU0_9PSEU</name>
<feature type="chain" id="PRO_5015513251" description="Prolyl oligopeptidase family protein" evidence="1">
    <location>
        <begin position="25"/>
        <end position="453"/>
    </location>
</feature>
<gene>
    <name evidence="2" type="ORF">CLV43_109455</name>
</gene>
<comment type="caution">
    <text evidence="2">The sequence shown here is derived from an EMBL/GenBank/DDBJ whole genome shotgun (WGS) entry which is preliminary data.</text>
</comment>
<evidence type="ECO:0000256" key="1">
    <source>
        <dbReference type="SAM" id="SignalP"/>
    </source>
</evidence>
<dbReference type="SUPFAM" id="SSF53474">
    <property type="entry name" value="alpha/beta-Hydrolases"/>
    <property type="match status" value="1"/>
</dbReference>
<dbReference type="OrthoDB" id="7197847at2"/>
<dbReference type="AlphaFoldDB" id="A0A2T0SXU0"/>
<keyword evidence="1" id="KW-0732">Signal</keyword>
<sequence>MLRTRVVVSLLGLVLVAGGAPAVAAEPVGSADVEVAGRGVPDDQPLPGYSVVNPPLPPESVGGKPSRVLQGVYRHAAYTIEVPPNWNGRLTMWAHGYRGTGKVLTVDPPAYGLRTTLLQQGYAWAASSYYDNAYDVRAGVTGTHDLALRFGQLVGRPRKVFVAGVSMGGHVIGRSLEQYPGFYDGALPMCGVLGDQELMDFFLDFQLTSQALAGIDAYPPPADYVTAVVPRVQAALGLTGLVPGGPDTTNERGKQFRSIAVERSGGPRPADANAFAYWKDFLFGLGAPTTGDRLAENPGRIATNLTTRYSPTRPVDVNRAVERVAPEDWRSRVSPALTEIPRIAGRPTAPVLSLHGVGDMFVPFSMEQLYHRDVVRNGRGGQVVQRAIRTVEHCEFAPSEVGAAWTALVDWVDRGRRPAGDDVDAASAADFGCRFSDRAAYPTGTRGMFAPCA</sequence>
<dbReference type="InterPro" id="IPR029058">
    <property type="entry name" value="AB_hydrolase_fold"/>
</dbReference>
<proteinExistence type="predicted"/>
<evidence type="ECO:0000313" key="2">
    <source>
        <dbReference type="EMBL" id="PRY38234.1"/>
    </source>
</evidence>
<reference evidence="2 3" key="1">
    <citation type="submission" date="2018-03" db="EMBL/GenBank/DDBJ databases">
        <title>Genomic Encyclopedia of Archaeal and Bacterial Type Strains, Phase II (KMG-II): from individual species to whole genera.</title>
        <authorList>
            <person name="Goeker M."/>
        </authorList>
    </citation>
    <scope>NUCLEOTIDE SEQUENCE [LARGE SCALE GENOMIC DNA]</scope>
    <source>
        <strain evidence="2 3">DSM 44720</strain>
    </source>
</reference>
<dbReference type="Proteomes" id="UP000239494">
    <property type="component" value="Unassembled WGS sequence"/>
</dbReference>
<dbReference type="EMBL" id="PVTF01000009">
    <property type="protein sequence ID" value="PRY38234.1"/>
    <property type="molecule type" value="Genomic_DNA"/>
</dbReference>
<evidence type="ECO:0000313" key="3">
    <source>
        <dbReference type="Proteomes" id="UP000239494"/>
    </source>
</evidence>
<keyword evidence="3" id="KW-1185">Reference proteome</keyword>
<dbReference type="Gene3D" id="3.40.50.1820">
    <property type="entry name" value="alpha/beta hydrolase"/>
    <property type="match status" value="1"/>
</dbReference>
<protein>
    <recommendedName>
        <fullName evidence="4">Prolyl oligopeptidase family protein</fullName>
    </recommendedName>
</protein>